<feature type="transmembrane region" description="Helical" evidence="1">
    <location>
        <begin position="189"/>
        <end position="222"/>
    </location>
</feature>
<evidence type="ECO:0000313" key="3">
    <source>
        <dbReference type="Proteomes" id="UP000504635"/>
    </source>
</evidence>
<dbReference type="Proteomes" id="UP000504635">
    <property type="component" value="Unplaced"/>
</dbReference>
<dbReference type="InterPro" id="IPR012464">
    <property type="entry name" value="DUF1676"/>
</dbReference>
<organism evidence="3 4">
    <name type="scientific">Sitophilus oryzae</name>
    <name type="common">Rice weevil</name>
    <name type="synonym">Curculio oryzae</name>
    <dbReference type="NCBI Taxonomy" id="7048"/>
    <lineage>
        <taxon>Eukaryota</taxon>
        <taxon>Metazoa</taxon>
        <taxon>Ecdysozoa</taxon>
        <taxon>Arthropoda</taxon>
        <taxon>Hexapoda</taxon>
        <taxon>Insecta</taxon>
        <taxon>Pterygota</taxon>
        <taxon>Neoptera</taxon>
        <taxon>Endopterygota</taxon>
        <taxon>Coleoptera</taxon>
        <taxon>Polyphaga</taxon>
        <taxon>Cucujiformia</taxon>
        <taxon>Curculionidae</taxon>
        <taxon>Dryophthorinae</taxon>
        <taxon>Sitophilus</taxon>
    </lineage>
</organism>
<dbReference type="PANTHER" id="PTHR21879:SF9">
    <property type="entry name" value="OSIRIS 16"/>
    <property type="match status" value="1"/>
</dbReference>
<dbReference type="GO" id="GO:0016020">
    <property type="term" value="C:membrane"/>
    <property type="evidence" value="ECO:0007669"/>
    <property type="project" value="TreeGrafter"/>
</dbReference>
<sequence>MRRVSSCMLHSIRKHRISNMPQCKLVLLVLGTLSLQVFCDDVSPKFKFMDKSSFKKSMWKECASSYSIPCFKLDVISWVDKLNEEDTINLLPGVSLVREESGARSSQPDIVAELARDFPNDPSSRLDAFLLKRITGFLNSHSIKLNFFNQNENVETGRGKGGGGGGGGKKGGGGGHGHMILAAGAMMKGMLMALALGGITAIAGKALITGLISLLISGIIGIKALTHQEKKTTYEVVSKPIYTHSQTHSESHEPVGHVGHSSYGRSFDIPEEVLRVNPEEGKPPVPGLKL</sequence>
<dbReference type="FunCoup" id="A0A6J2YZ50">
    <property type="interactions" value="43"/>
</dbReference>
<proteinExistence type="predicted"/>
<dbReference type="OrthoDB" id="6627399at2759"/>
<dbReference type="InParanoid" id="A0A6J2YZ50"/>
<evidence type="ECO:0000256" key="1">
    <source>
        <dbReference type="SAM" id="Phobius"/>
    </source>
</evidence>
<dbReference type="KEGG" id="soy:115891699"/>
<reference evidence="4" key="1">
    <citation type="submission" date="2025-08" db="UniProtKB">
        <authorList>
            <consortium name="RefSeq"/>
        </authorList>
    </citation>
    <scope>IDENTIFICATION</scope>
    <source>
        <tissue evidence="4">Gonads</tissue>
    </source>
</reference>
<feature type="chain" id="PRO_5026775070" evidence="2">
    <location>
        <begin position="40"/>
        <end position="290"/>
    </location>
</feature>
<dbReference type="AlphaFoldDB" id="A0A6J2YZ50"/>
<keyword evidence="1" id="KW-0472">Membrane</keyword>
<name>A0A6J2YZ50_SITOR</name>
<gene>
    <name evidence="4" type="primary">LOC115891699</name>
</gene>
<keyword evidence="2" id="KW-0732">Signal</keyword>
<dbReference type="PANTHER" id="PTHR21879">
    <property type="entry name" value="FI03362P-RELATED-RELATED"/>
    <property type="match status" value="1"/>
</dbReference>
<evidence type="ECO:0000313" key="4">
    <source>
        <dbReference type="RefSeq" id="XP_030768100.1"/>
    </source>
</evidence>
<keyword evidence="3" id="KW-1185">Reference proteome</keyword>
<keyword evidence="1" id="KW-1133">Transmembrane helix</keyword>
<dbReference type="Pfam" id="PF07898">
    <property type="entry name" value="DUF1676"/>
    <property type="match status" value="1"/>
</dbReference>
<protein>
    <submittedName>
        <fullName evidence="4">Uncharacterized protein LOC115891699</fullName>
    </submittedName>
</protein>
<dbReference type="RefSeq" id="XP_030768100.1">
    <property type="nucleotide sequence ID" value="XM_030912240.1"/>
</dbReference>
<evidence type="ECO:0000256" key="2">
    <source>
        <dbReference type="SAM" id="SignalP"/>
    </source>
</evidence>
<dbReference type="GeneID" id="115891699"/>
<keyword evidence="1" id="KW-0812">Transmembrane</keyword>
<accession>A0A6J2YZ50</accession>
<feature type="signal peptide" evidence="2">
    <location>
        <begin position="1"/>
        <end position="39"/>
    </location>
</feature>